<dbReference type="Gene3D" id="2.30.30.40">
    <property type="entry name" value="SH3 Domains"/>
    <property type="match status" value="1"/>
</dbReference>
<evidence type="ECO:0000313" key="6">
    <source>
        <dbReference type="Proteomes" id="UP001169713"/>
    </source>
</evidence>
<keyword evidence="3" id="KW-0326">Glycosidase</keyword>
<keyword evidence="2" id="KW-0378">Hydrolase</keyword>
<dbReference type="Proteomes" id="UP001169713">
    <property type="component" value="Unassembled WGS sequence"/>
</dbReference>
<dbReference type="RefSeq" id="WP_262333931.1">
    <property type="nucleotide sequence ID" value="NZ_JANZQG010000004.1"/>
</dbReference>
<dbReference type="SUPFAM" id="SSF51445">
    <property type="entry name" value="(Trans)glycosidases"/>
    <property type="match status" value="1"/>
</dbReference>
<dbReference type="PROSITE" id="PS51904">
    <property type="entry name" value="GLYCOSYL_HYDROL_F25_2"/>
    <property type="match status" value="1"/>
</dbReference>
<dbReference type="SMART" id="SM00287">
    <property type="entry name" value="SH3b"/>
    <property type="match status" value="1"/>
</dbReference>
<dbReference type="PANTHER" id="PTHR34135">
    <property type="entry name" value="LYSOZYME"/>
    <property type="match status" value="1"/>
</dbReference>
<proteinExistence type="inferred from homology"/>
<comment type="similarity">
    <text evidence="1">Belongs to the glycosyl hydrolase 25 family.</text>
</comment>
<sequence>MTQTIKNRAYGVDVSSFNNANVTEYTNAGADFVLVKVSEGLDYRNPKAKSQVDSTKQNNVVPMAYHYARFSDSSNVAVQEGNYAISSAKLSGVAVGSFLACDYEQGSGNEARGDREANTTAILAFLDTIVSAGYKPLLYSGAYLMKNKINTSRILAKYPDCLWVAAYPLGNGVPTNVPDFGYFPSMDGVAIWQFTDNWKGMSVDGNIAVKSLSFNFNVSKPSSQAVKTSTQPKTWTDVQGMTWHEEHGTFITGGAINLRWGANIQSTLIATLPAGSEVKYNAWARDNVGRVWLQQPRENGHDGYLVGRVGTEAWGTFK</sequence>
<dbReference type="PANTHER" id="PTHR34135:SF2">
    <property type="entry name" value="LYSOZYME"/>
    <property type="match status" value="1"/>
</dbReference>
<organism evidence="5 6">
    <name type="scientific">Lactobacillus paragasseri</name>
    <dbReference type="NCBI Taxonomy" id="2107999"/>
    <lineage>
        <taxon>Bacteria</taxon>
        <taxon>Bacillati</taxon>
        <taxon>Bacillota</taxon>
        <taxon>Bacilli</taxon>
        <taxon>Lactobacillales</taxon>
        <taxon>Lactobacillaceae</taxon>
        <taxon>Lactobacillus</taxon>
    </lineage>
</organism>
<dbReference type="SMART" id="SM00641">
    <property type="entry name" value="Glyco_25"/>
    <property type="match status" value="2"/>
</dbReference>
<dbReference type="InterPro" id="IPR018077">
    <property type="entry name" value="Glyco_hydro_fam25_subgr"/>
</dbReference>
<name>A0ABD4ZYY8_9LACO</name>
<accession>A0ABD4ZYY8</accession>
<dbReference type="EMBL" id="JAUONS010000001">
    <property type="protein sequence ID" value="MDO6360712.1"/>
    <property type="molecule type" value="Genomic_DNA"/>
</dbReference>
<dbReference type="InterPro" id="IPR003646">
    <property type="entry name" value="SH3-like_bac-type"/>
</dbReference>
<dbReference type="GO" id="GO:0016798">
    <property type="term" value="F:hydrolase activity, acting on glycosyl bonds"/>
    <property type="evidence" value="ECO:0007669"/>
    <property type="project" value="UniProtKB-KW"/>
</dbReference>
<evidence type="ECO:0000256" key="3">
    <source>
        <dbReference type="ARBA" id="ARBA00023295"/>
    </source>
</evidence>
<dbReference type="Gene3D" id="3.20.20.80">
    <property type="entry name" value="Glycosidases"/>
    <property type="match status" value="1"/>
</dbReference>
<evidence type="ECO:0000259" key="4">
    <source>
        <dbReference type="SMART" id="SM00287"/>
    </source>
</evidence>
<feature type="domain" description="SH3b" evidence="4">
    <location>
        <begin position="246"/>
        <end position="313"/>
    </location>
</feature>
<dbReference type="InterPro" id="IPR017853">
    <property type="entry name" value="GH"/>
</dbReference>
<dbReference type="Pfam" id="PF01183">
    <property type="entry name" value="Glyco_hydro_25"/>
    <property type="match status" value="1"/>
</dbReference>
<comment type="caution">
    <text evidence="5">The sequence shown here is derived from an EMBL/GenBank/DDBJ whole genome shotgun (WGS) entry which is preliminary data.</text>
</comment>
<dbReference type="CDD" id="cd06415">
    <property type="entry name" value="GH25_Cpl1-like"/>
    <property type="match status" value="1"/>
</dbReference>
<dbReference type="InterPro" id="IPR002053">
    <property type="entry name" value="Glyco_hydro_25"/>
</dbReference>
<evidence type="ECO:0000256" key="2">
    <source>
        <dbReference type="ARBA" id="ARBA00022801"/>
    </source>
</evidence>
<dbReference type="AlphaFoldDB" id="A0ABD4ZYY8"/>
<gene>
    <name evidence="5" type="ORF">Q4436_01080</name>
</gene>
<evidence type="ECO:0000256" key="1">
    <source>
        <dbReference type="ARBA" id="ARBA00010646"/>
    </source>
</evidence>
<evidence type="ECO:0000313" key="5">
    <source>
        <dbReference type="EMBL" id="MDO6360712.1"/>
    </source>
</evidence>
<reference evidence="5" key="1">
    <citation type="submission" date="2023-07" db="EMBL/GenBank/DDBJ databases">
        <title>Whole Genome Sequencing of Colonoscopy isolates.</title>
        <authorList>
            <person name="Surve S.V."/>
            <person name="Valls R.A."/>
            <person name="Barrak K.E."/>
            <person name="Gardner T.B."/>
            <person name="O'Toole G.A."/>
        </authorList>
    </citation>
    <scope>NUCLEOTIDE SEQUENCE</scope>
    <source>
        <strain evidence="5">GP0003</strain>
    </source>
</reference>
<protein>
    <submittedName>
        <fullName evidence="5">GH25 family lysozyme</fullName>
    </submittedName>
</protein>